<evidence type="ECO:0000313" key="2">
    <source>
        <dbReference type="Proteomes" id="UP000254512"/>
    </source>
</evidence>
<accession>A0A377HJN8</accession>
<organism evidence="1 2">
    <name type="scientific">Grimontia hollisae</name>
    <name type="common">Vibrio hollisae</name>
    <dbReference type="NCBI Taxonomy" id="673"/>
    <lineage>
        <taxon>Bacteria</taxon>
        <taxon>Pseudomonadati</taxon>
        <taxon>Pseudomonadota</taxon>
        <taxon>Gammaproteobacteria</taxon>
        <taxon>Vibrionales</taxon>
        <taxon>Vibrionaceae</taxon>
        <taxon>Grimontia</taxon>
    </lineage>
</organism>
<gene>
    <name evidence="1" type="ORF">NCTC11645_00573</name>
</gene>
<dbReference type="EMBL" id="UGHD01000002">
    <property type="protein sequence ID" value="STO56243.1"/>
    <property type="molecule type" value="Genomic_DNA"/>
</dbReference>
<proteinExistence type="predicted"/>
<sequence length="67" mass="7832">MRLWVVSVRHFVIYVFFNMSLIFRQIDGITGDDIFDRLHKGCLLLSLEGGTIALTYLQDIDNDRIKE</sequence>
<reference evidence="1 2" key="1">
    <citation type="submission" date="2018-06" db="EMBL/GenBank/DDBJ databases">
        <authorList>
            <consortium name="Pathogen Informatics"/>
            <person name="Doyle S."/>
        </authorList>
    </citation>
    <scope>NUCLEOTIDE SEQUENCE [LARGE SCALE GENOMIC DNA]</scope>
    <source>
        <strain evidence="1 2">NCTC11645</strain>
    </source>
</reference>
<dbReference type="Proteomes" id="UP000254512">
    <property type="component" value="Unassembled WGS sequence"/>
</dbReference>
<dbReference type="STRING" id="673.AL542_10795"/>
<dbReference type="AlphaFoldDB" id="A0A377HJN8"/>
<name>A0A377HJN8_GRIHO</name>
<protein>
    <submittedName>
        <fullName evidence="1">Uncharacterized protein</fullName>
    </submittedName>
</protein>
<evidence type="ECO:0000313" key="1">
    <source>
        <dbReference type="EMBL" id="STO56243.1"/>
    </source>
</evidence>